<reference evidence="3" key="1">
    <citation type="submission" date="2021-02" db="EMBL/GenBank/DDBJ databases">
        <authorList>
            <person name="Nowell W R."/>
        </authorList>
    </citation>
    <scope>NUCLEOTIDE SEQUENCE</scope>
</reference>
<evidence type="ECO:0000256" key="1">
    <source>
        <dbReference type="SAM" id="Coils"/>
    </source>
</evidence>
<dbReference type="Proteomes" id="UP000663870">
    <property type="component" value="Unassembled WGS sequence"/>
</dbReference>
<dbReference type="EMBL" id="CAJNOL010016430">
    <property type="protein sequence ID" value="CAF1675222.1"/>
    <property type="molecule type" value="Genomic_DNA"/>
</dbReference>
<evidence type="ECO:0000313" key="2">
    <source>
        <dbReference type="EMBL" id="CAF1556186.1"/>
    </source>
</evidence>
<dbReference type="Proteomes" id="UP000663854">
    <property type="component" value="Unassembled WGS sequence"/>
</dbReference>
<keyword evidence="1" id="KW-0175">Coiled coil</keyword>
<evidence type="ECO:0000313" key="4">
    <source>
        <dbReference type="Proteomes" id="UP000663870"/>
    </source>
</evidence>
<organism evidence="3 4">
    <name type="scientific">Rotaria sordida</name>
    <dbReference type="NCBI Taxonomy" id="392033"/>
    <lineage>
        <taxon>Eukaryota</taxon>
        <taxon>Metazoa</taxon>
        <taxon>Spiralia</taxon>
        <taxon>Gnathifera</taxon>
        <taxon>Rotifera</taxon>
        <taxon>Eurotatoria</taxon>
        <taxon>Bdelloidea</taxon>
        <taxon>Philodinida</taxon>
        <taxon>Philodinidae</taxon>
        <taxon>Rotaria</taxon>
    </lineage>
</organism>
<gene>
    <name evidence="3" type="ORF">JXQ802_LOCUS58257</name>
    <name evidence="2" type="ORF">PYM288_LOCUS41640</name>
</gene>
<feature type="non-terminal residue" evidence="3">
    <location>
        <position position="1"/>
    </location>
</feature>
<name>A0A816GKG1_9BILA</name>
<sequence length="105" mass="12942">MSILVRLKNKLQDPSLYETKIREFDECMLLLKTENVELHKRIDQLEALYKTSMRTHHTHFLEEHIRQLEQENERLFFENQCQRQEYERFLDQLTTMVIRTAVMQE</sequence>
<dbReference type="EMBL" id="CAJNOH010014530">
    <property type="protein sequence ID" value="CAF1556186.1"/>
    <property type="molecule type" value="Genomic_DNA"/>
</dbReference>
<proteinExistence type="predicted"/>
<feature type="coiled-coil region" evidence="1">
    <location>
        <begin position="28"/>
        <end position="85"/>
    </location>
</feature>
<accession>A0A816GKG1</accession>
<keyword evidence="4" id="KW-1185">Reference proteome</keyword>
<dbReference type="AlphaFoldDB" id="A0A816GKG1"/>
<evidence type="ECO:0000313" key="3">
    <source>
        <dbReference type="EMBL" id="CAF1675222.1"/>
    </source>
</evidence>
<comment type="caution">
    <text evidence="3">The sequence shown here is derived from an EMBL/GenBank/DDBJ whole genome shotgun (WGS) entry which is preliminary data.</text>
</comment>
<protein>
    <submittedName>
        <fullName evidence="3">Uncharacterized protein</fullName>
    </submittedName>
</protein>